<feature type="domain" description="Sensor histidine kinase NatK-like C-terminal" evidence="3">
    <location>
        <begin position="272"/>
        <end position="357"/>
    </location>
</feature>
<evidence type="ECO:0000259" key="3">
    <source>
        <dbReference type="Pfam" id="PF14501"/>
    </source>
</evidence>
<dbReference type="InterPro" id="IPR036890">
    <property type="entry name" value="HATPase_C_sf"/>
</dbReference>
<dbReference type="Pfam" id="PF06580">
    <property type="entry name" value="His_kinase"/>
    <property type="match status" value="1"/>
</dbReference>
<dbReference type="GO" id="GO:0016020">
    <property type="term" value="C:membrane"/>
    <property type="evidence" value="ECO:0007669"/>
    <property type="project" value="InterPro"/>
</dbReference>
<dbReference type="Pfam" id="PF14501">
    <property type="entry name" value="HATPase_c_5"/>
    <property type="match status" value="1"/>
</dbReference>
<feature type="transmembrane region" description="Helical" evidence="1">
    <location>
        <begin position="80"/>
        <end position="100"/>
    </location>
</feature>
<dbReference type="GO" id="GO:0000155">
    <property type="term" value="F:phosphorelay sensor kinase activity"/>
    <property type="evidence" value="ECO:0007669"/>
    <property type="project" value="InterPro"/>
</dbReference>
<name>A0A162ANC7_9GAMM</name>
<dbReference type="Proteomes" id="UP000076503">
    <property type="component" value="Unassembled WGS sequence"/>
</dbReference>
<organism evidence="4 5">
    <name type="scientific">Pseudoalteromonas luteoviolacea H33</name>
    <dbReference type="NCBI Taxonomy" id="1365251"/>
    <lineage>
        <taxon>Bacteria</taxon>
        <taxon>Pseudomonadati</taxon>
        <taxon>Pseudomonadota</taxon>
        <taxon>Gammaproteobacteria</taxon>
        <taxon>Alteromonadales</taxon>
        <taxon>Pseudoalteromonadaceae</taxon>
        <taxon>Pseudoalteromonas</taxon>
    </lineage>
</organism>
<feature type="transmembrane region" description="Helical" evidence="1">
    <location>
        <begin position="42"/>
        <end position="60"/>
    </location>
</feature>
<evidence type="ECO:0000256" key="1">
    <source>
        <dbReference type="SAM" id="Phobius"/>
    </source>
</evidence>
<evidence type="ECO:0008006" key="6">
    <source>
        <dbReference type="Google" id="ProtNLM"/>
    </source>
</evidence>
<proteinExistence type="predicted"/>
<evidence type="ECO:0000313" key="5">
    <source>
        <dbReference type="Proteomes" id="UP000076503"/>
    </source>
</evidence>
<sequence length="364" mass="41982">MYFFPRTPLYWFYHFSALIMVISVDLVTSIEQGEINIHVLKVSILFAIFFTISTLIFRYIFNTRGWVSAQYQKQIPSLLIAGTVLSILVTFSIITVCYYVDFYNSIYLRYIGENVSLINAYTSRFMLRQCLQTQLFICSWIFIYTSISHQKRAISAKLQSLQFENSLKSTQLESLNTQLNPHFLFNTLNNIRFMIAESVETADDMMVTLSELLRYALEVTKQDKVSLNSEVQMLNKYMQLIKIQYEEKLIYHTEIQSGLSEYQVPPMMLQLLVENAVKYGIESSKTAGKINLSITQSKQSLILQLSNTVPKEINTTTTSMQIGLANIRERLSLLYGPKGSLETQLNDKQFIATLTLPKEVTCYQ</sequence>
<keyword evidence="1" id="KW-0472">Membrane</keyword>
<dbReference type="OrthoDB" id="2514702at2"/>
<dbReference type="Gene3D" id="3.30.565.10">
    <property type="entry name" value="Histidine kinase-like ATPase, C-terminal domain"/>
    <property type="match status" value="1"/>
</dbReference>
<reference evidence="4 5" key="1">
    <citation type="submission" date="2013-07" db="EMBL/GenBank/DDBJ databases">
        <title>Comparative Genomic and Metabolomic Analysis of Twelve Strains of Pseudoalteromonas luteoviolacea.</title>
        <authorList>
            <person name="Vynne N.G."/>
            <person name="Mansson M."/>
            <person name="Gram L."/>
        </authorList>
    </citation>
    <scope>NUCLEOTIDE SEQUENCE [LARGE SCALE GENOMIC DNA]</scope>
    <source>
        <strain evidence="4 5">H33</strain>
    </source>
</reference>
<dbReference type="InterPro" id="IPR032834">
    <property type="entry name" value="NatK-like_C"/>
</dbReference>
<evidence type="ECO:0000313" key="4">
    <source>
        <dbReference type="EMBL" id="KZN53037.1"/>
    </source>
</evidence>
<dbReference type="InterPro" id="IPR050640">
    <property type="entry name" value="Bact_2-comp_sensor_kinase"/>
</dbReference>
<dbReference type="InterPro" id="IPR010559">
    <property type="entry name" value="Sig_transdc_His_kin_internal"/>
</dbReference>
<dbReference type="RefSeq" id="WP_063360514.1">
    <property type="nucleotide sequence ID" value="NZ_AUXZ01000057.1"/>
</dbReference>
<dbReference type="SUPFAM" id="SSF55874">
    <property type="entry name" value="ATPase domain of HSP90 chaperone/DNA topoisomerase II/histidine kinase"/>
    <property type="match status" value="1"/>
</dbReference>
<comment type="caution">
    <text evidence="4">The sequence shown here is derived from an EMBL/GenBank/DDBJ whole genome shotgun (WGS) entry which is preliminary data.</text>
</comment>
<dbReference type="PATRIC" id="fig|1365251.3.peg.855"/>
<evidence type="ECO:0000259" key="2">
    <source>
        <dbReference type="Pfam" id="PF06580"/>
    </source>
</evidence>
<gene>
    <name evidence="4" type="ORF">N476_09635</name>
</gene>
<dbReference type="EMBL" id="AUXZ01000057">
    <property type="protein sequence ID" value="KZN53037.1"/>
    <property type="molecule type" value="Genomic_DNA"/>
</dbReference>
<accession>A0A162ANC7</accession>
<feature type="domain" description="Signal transduction histidine kinase internal region" evidence="2">
    <location>
        <begin position="171"/>
        <end position="249"/>
    </location>
</feature>
<feature type="transmembrane region" description="Helical" evidence="1">
    <location>
        <begin position="12"/>
        <end position="30"/>
    </location>
</feature>
<dbReference type="PANTHER" id="PTHR34220:SF9">
    <property type="entry name" value="SIGNAL TRANSDUCTION HISTIDINE KINASE INTERNAL REGION DOMAIN-CONTAINING PROTEIN"/>
    <property type="match status" value="1"/>
</dbReference>
<keyword evidence="1" id="KW-1133">Transmembrane helix</keyword>
<dbReference type="AlphaFoldDB" id="A0A162ANC7"/>
<keyword evidence="1" id="KW-0812">Transmembrane</keyword>
<protein>
    <recommendedName>
        <fullName evidence="6">Signal transduction histidine kinase internal region domain-containing protein</fullName>
    </recommendedName>
</protein>
<dbReference type="PANTHER" id="PTHR34220">
    <property type="entry name" value="SENSOR HISTIDINE KINASE YPDA"/>
    <property type="match status" value="1"/>
</dbReference>